<keyword evidence="1" id="KW-0732">Signal</keyword>
<name>A0A4V6D1Q5_SETVI</name>
<dbReference type="EMBL" id="CM016560">
    <property type="protein sequence ID" value="TKV95595.1"/>
    <property type="molecule type" value="Genomic_DNA"/>
</dbReference>
<dbReference type="Gramene" id="TKV95595">
    <property type="protein sequence ID" value="TKV95595"/>
    <property type="gene ID" value="SEVIR_9G373201v2"/>
</dbReference>
<evidence type="ECO:0000256" key="1">
    <source>
        <dbReference type="SAM" id="SignalP"/>
    </source>
</evidence>
<protein>
    <recommendedName>
        <fullName evidence="4">Secreted protein</fullName>
    </recommendedName>
</protein>
<dbReference type="Proteomes" id="UP000298652">
    <property type="component" value="Chromosome 9"/>
</dbReference>
<evidence type="ECO:0000313" key="3">
    <source>
        <dbReference type="Proteomes" id="UP000298652"/>
    </source>
</evidence>
<feature type="signal peptide" evidence="1">
    <location>
        <begin position="1"/>
        <end position="25"/>
    </location>
</feature>
<keyword evidence="3" id="KW-1185">Reference proteome</keyword>
<sequence>MAMSPAWELLLRLLIYALWPVRCAAKFALTSFDIAFMLVTFQRSMSKAERPCRSSSDPRDPALHAACGMELTAAMLNG</sequence>
<accession>A0A4V6D1Q5</accession>
<organism evidence="2 3">
    <name type="scientific">Setaria viridis</name>
    <name type="common">Green bristlegrass</name>
    <name type="synonym">Setaria italica subsp. viridis</name>
    <dbReference type="NCBI Taxonomy" id="4556"/>
    <lineage>
        <taxon>Eukaryota</taxon>
        <taxon>Viridiplantae</taxon>
        <taxon>Streptophyta</taxon>
        <taxon>Embryophyta</taxon>
        <taxon>Tracheophyta</taxon>
        <taxon>Spermatophyta</taxon>
        <taxon>Magnoliopsida</taxon>
        <taxon>Liliopsida</taxon>
        <taxon>Poales</taxon>
        <taxon>Poaceae</taxon>
        <taxon>PACMAD clade</taxon>
        <taxon>Panicoideae</taxon>
        <taxon>Panicodae</taxon>
        <taxon>Paniceae</taxon>
        <taxon>Cenchrinae</taxon>
        <taxon>Setaria</taxon>
    </lineage>
</organism>
<dbReference type="AlphaFoldDB" id="A0A4V6D1Q5"/>
<proteinExistence type="predicted"/>
<feature type="chain" id="PRO_5020358496" description="Secreted protein" evidence="1">
    <location>
        <begin position="26"/>
        <end position="78"/>
    </location>
</feature>
<reference evidence="2" key="1">
    <citation type="submission" date="2019-03" db="EMBL/GenBank/DDBJ databases">
        <title>WGS assembly of Setaria viridis.</title>
        <authorList>
            <person name="Huang P."/>
            <person name="Jenkins J."/>
            <person name="Grimwood J."/>
            <person name="Barry K."/>
            <person name="Healey A."/>
            <person name="Mamidi S."/>
            <person name="Sreedasyam A."/>
            <person name="Shu S."/>
            <person name="Feldman M."/>
            <person name="Wu J."/>
            <person name="Yu Y."/>
            <person name="Chen C."/>
            <person name="Johnson J."/>
            <person name="Rokhsar D."/>
            <person name="Baxter I."/>
            <person name="Schmutz J."/>
            <person name="Brutnell T."/>
            <person name="Kellogg E."/>
        </authorList>
    </citation>
    <scope>NUCLEOTIDE SEQUENCE [LARGE SCALE GENOMIC DNA]</scope>
</reference>
<evidence type="ECO:0008006" key="4">
    <source>
        <dbReference type="Google" id="ProtNLM"/>
    </source>
</evidence>
<gene>
    <name evidence="2" type="ORF">SEVIR_9G373201v2</name>
</gene>
<evidence type="ECO:0000313" key="2">
    <source>
        <dbReference type="EMBL" id="TKV95595.1"/>
    </source>
</evidence>